<dbReference type="AlphaFoldDB" id="A0A7S4VV24"/>
<sequence>MMQAFERMGRERMRLLGADPKDEEVYSTTAFVTFKTRRYAEVVLRLQFAPHADEFVMSVPPEPSDIRWGDLMGDGTTEAIREKFGYVCAIGLYLGFMPITVTISSITNLEHIRSHVPLLDSTLADMPFLALGLEGILASFALTLFLSFLPTILMQIFDRFFILRADAWAQHKLQVWYFWFQIVFVLLVTIVGSSVVIAFKQIAEKPFAVFGILADSMPSATHFYLNFMVMQWVTHAMNLTRYINLVKYLAFLPILGEHRAKELSEPEDQDYYGFGSRGARWTMNVVIVLVFCQLSPLIALLGLGNFLICRLVYGYLMVYAEGHKPDLGGVFFVQQLVHLQKSIFIYSALMVGVLLRRGPSYGPVLVGVGAQVYMAYKYHRFHIRFGCWQHLPFQEVVDAANYPKRVSSRPTYMQEELDKAPDRFWDG</sequence>
<feature type="transmembrane region" description="Helical" evidence="1">
    <location>
        <begin position="285"/>
        <end position="316"/>
    </location>
</feature>
<dbReference type="InterPro" id="IPR045122">
    <property type="entry name" value="Csc1-like"/>
</dbReference>
<evidence type="ECO:0000256" key="1">
    <source>
        <dbReference type="SAM" id="Phobius"/>
    </source>
</evidence>
<dbReference type="PANTHER" id="PTHR13018:SF5">
    <property type="entry name" value="RE44586P"/>
    <property type="match status" value="1"/>
</dbReference>
<evidence type="ECO:0000259" key="2">
    <source>
        <dbReference type="Pfam" id="PF02714"/>
    </source>
</evidence>
<dbReference type="GO" id="GO:0005227">
    <property type="term" value="F:calcium-activated cation channel activity"/>
    <property type="evidence" value="ECO:0007669"/>
    <property type="project" value="InterPro"/>
</dbReference>
<dbReference type="InterPro" id="IPR003864">
    <property type="entry name" value="CSC1/OSCA1-like_7TM"/>
</dbReference>
<proteinExistence type="predicted"/>
<name>A0A7S4VV24_9DINO</name>
<dbReference type="EMBL" id="HBNR01089179">
    <property type="protein sequence ID" value="CAE4667716.1"/>
    <property type="molecule type" value="Transcribed_RNA"/>
</dbReference>
<protein>
    <recommendedName>
        <fullName evidence="2">CSC1/OSCA1-like 7TM region domain-containing protein</fullName>
    </recommendedName>
</protein>
<feature type="transmembrane region" description="Helical" evidence="1">
    <location>
        <begin position="84"/>
        <end position="106"/>
    </location>
</feature>
<keyword evidence="1" id="KW-0472">Membrane</keyword>
<keyword evidence="1" id="KW-1133">Transmembrane helix</keyword>
<dbReference type="Pfam" id="PF02714">
    <property type="entry name" value="RSN1_7TM"/>
    <property type="match status" value="1"/>
</dbReference>
<feature type="domain" description="CSC1/OSCA1-like 7TM region" evidence="2">
    <location>
        <begin position="84"/>
        <end position="353"/>
    </location>
</feature>
<dbReference type="PANTHER" id="PTHR13018">
    <property type="entry name" value="PROBABLE MEMBRANE PROTEIN DUF221-RELATED"/>
    <property type="match status" value="1"/>
</dbReference>
<organism evidence="3">
    <name type="scientific">Alexandrium monilatum</name>
    <dbReference type="NCBI Taxonomy" id="311494"/>
    <lineage>
        <taxon>Eukaryota</taxon>
        <taxon>Sar</taxon>
        <taxon>Alveolata</taxon>
        <taxon>Dinophyceae</taxon>
        <taxon>Gonyaulacales</taxon>
        <taxon>Pyrocystaceae</taxon>
        <taxon>Alexandrium</taxon>
    </lineage>
</organism>
<accession>A0A7S4VV24</accession>
<feature type="transmembrane region" description="Helical" evidence="1">
    <location>
        <begin position="126"/>
        <end position="154"/>
    </location>
</feature>
<reference evidence="3" key="1">
    <citation type="submission" date="2021-01" db="EMBL/GenBank/DDBJ databases">
        <authorList>
            <person name="Corre E."/>
            <person name="Pelletier E."/>
            <person name="Niang G."/>
            <person name="Scheremetjew M."/>
            <person name="Finn R."/>
            <person name="Kale V."/>
            <person name="Holt S."/>
            <person name="Cochrane G."/>
            <person name="Meng A."/>
            <person name="Brown T."/>
            <person name="Cohen L."/>
        </authorList>
    </citation>
    <scope>NUCLEOTIDE SEQUENCE</scope>
    <source>
        <strain evidence="3">CCMP3105</strain>
    </source>
</reference>
<feature type="transmembrane region" description="Helical" evidence="1">
    <location>
        <begin position="175"/>
        <end position="199"/>
    </location>
</feature>
<dbReference type="GO" id="GO:0005886">
    <property type="term" value="C:plasma membrane"/>
    <property type="evidence" value="ECO:0007669"/>
    <property type="project" value="TreeGrafter"/>
</dbReference>
<keyword evidence="1" id="KW-0812">Transmembrane</keyword>
<gene>
    <name evidence="3" type="ORF">AMON00008_LOCUS63961</name>
</gene>
<evidence type="ECO:0000313" key="3">
    <source>
        <dbReference type="EMBL" id="CAE4667716.1"/>
    </source>
</evidence>